<evidence type="ECO:0000313" key="5">
    <source>
        <dbReference type="Proteomes" id="UP000663852"/>
    </source>
</evidence>
<dbReference type="EMBL" id="CAJNOJ010000005">
    <property type="protein sequence ID" value="CAF0748665.1"/>
    <property type="molecule type" value="Genomic_DNA"/>
</dbReference>
<evidence type="ECO:0000256" key="1">
    <source>
        <dbReference type="SAM" id="MobiDB-lite"/>
    </source>
</evidence>
<feature type="region of interest" description="Disordered" evidence="1">
    <location>
        <begin position="361"/>
        <end position="402"/>
    </location>
</feature>
<gene>
    <name evidence="2" type="ORF">EDS130_LOCUS2155</name>
    <name evidence="3" type="ORF">XAT740_LOCUS8388</name>
</gene>
<reference evidence="2" key="1">
    <citation type="submission" date="2021-02" db="EMBL/GenBank/DDBJ databases">
        <authorList>
            <person name="Nowell W R."/>
        </authorList>
    </citation>
    <scope>NUCLEOTIDE SEQUENCE</scope>
</reference>
<feature type="region of interest" description="Disordered" evidence="1">
    <location>
        <begin position="84"/>
        <end position="108"/>
    </location>
</feature>
<organism evidence="2 5">
    <name type="scientific">Adineta ricciae</name>
    <name type="common">Rotifer</name>
    <dbReference type="NCBI Taxonomy" id="249248"/>
    <lineage>
        <taxon>Eukaryota</taxon>
        <taxon>Metazoa</taxon>
        <taxon>Spiralia</taxon>
        <taxon>Gnathifera</taxon>
        <taxon>Rotifera</taxon>
        <taxon>Eurotatoria</taxon>
        <taxon>Bdelloidea</taxon>
        <taxon>Adinetida</taxon>
        <taxon>Adinetidae</taxon>
        <taxon>Adineta</taxon>
    </lineage>
</organism>
<evidence type="ECO:0000313" key="2">
    <source>
        <dbReference type="EMBL" id="CAF0748665.1"/>
    </source>
</evidence>
<sequence length="430" mass="48988">MNIGAWALGKHELTDCYVQSHETLSENTNELFWTKSFLQTSPYDDQRYRQIASSACQRIIQEESKAHSSRSTSNRPPSTIAISLSETSTRQTTHPTPQAITLPATSKKQSSHTRFSCYLKSHSKQARKTHSRTIIPKNNNHYQAKTKSLIPKQNVIKLTTQCRERMCSKCLNLIRKNSTCISSSVLCQPCLDIVRNSNNIISIKRLALNKTEENELRHIIEIVIEEFQNYFGQALTLSIKQMTQHLLSNVNLFYNHYQQEFEQLTKKYRLAFLERFIQLMNKLNSKNIKQKMKSSLSEHASITRPPNIVSMSSLSGSLGTEKDRCDTITQLISSSNLTSISTTSNRSIVINEKVNLNSDRKCSALQNSSSKKTFTTTRNNPKQSSNKVRKPPPPPSSSSSSAFQLIDAYRFRETLRASNAQYRTLRPKLQ</sequence>
<dbReference type="AlphaFoldDB" id="A0A813P433"/>
<dbReference type="Proteomes" id="UP000663852">
    <property type="component" value="Unassembled WGS sequence"/>
</dbReference>
<evidence type="ECO:0000313" key="4">
    <source>
        <dbReference type="Proteomes" id="UP000663828"/>
    </source>
</evidence>
<dbReference type="OrthoDB" id="10058782at2759"/>
<evidence type="ECO:0000313" key="3">
    <source>
        <dbReference type="EMBL" id="CAF0908139.1"/>
    </source>
</evidence>
<accession>A0A813P433</accession>
<protein>
    <submittedName>
        <fullName evidence="2">Uncharacterized protein</fullName>
    </submittedName>
</protein>
<dbReference type="EMBL" id="CAJNOR010000417">
    <property type="protein sequence ID" value="CAF0908139.1"/>
    <property type="molecule type" value="Genomic_DNA"/>
</dbReference>
<comment type="caution">
    <text evidence="2">The sequence shown here is derived from an EMBL/GenBank/DDBJ whole genome shotgun (WGS) entry which is preliminary data.</text>
</comment>
<proteinExistence type="predicted"/>
<dbReference type="Proteomes" id="UP000663828">
    <property type="component" value="Unassembled WGS sequence"/>
</dbReference>
<keyword evidence="4" id="KW-1185">Reference proteome</keyword>
<feature type="compositionally biased region" description="Polar residues" evidence="1">
    <location>
        <begin position="364"/>
        <end position="386"/>
    </location>
</feature>
<name>A0A813P433_ADIRI</name>